<keyword evidence="2" id="KW-1185">Reference proteome</keyword>
<sequence length="115" mass="13439">MGKDTRYPYGHLWDMYHVTSLRAASYSCVSRLSAIHLNLLPSIIFFAGKGYRHYAFYFKYDLRMASDLVKTYSEDPVAPFFNSIGSDLESKYRQRKKDRSWSPKWTKFEPFGGTA</sequence>
<name>A0A1S9P6P4_9SPHI</name>
<dbReference type="STRING" id="1792845.BC343_19525"/>
<organism evidence="1 2">
    <name type="scientific">Mucilaginibacter pedocola</name>
    <dbReference type="NCBI Taxonomy" id="1792845"/>
    <lineage>
        <taxon>Bacteria</taxon>
        <taxon>Pseudomonadati</taxon>
        <taxon>Bacteroidota</taxon>
        <taxon>Sphingobacteriia</taxon>
        <taxon>Sphingobacteriales</taxon>
        <taxon>Sphingobacteriaceae</taxon>
        <taxon>Mucilaginibacter</taxon>
    </lineage>
</organism>
<protein>
    <submittedName>
        <fullName evidence="1">Uncharacterized protein</fullName>
    </submittedName>
</protein>
<comment type="caution">
    <text evidence="1">The sequence shown here is derived from an EMBL/GenBank/DDBJ whole genome shotgun (WGS) entry which is preliminary data.</text>
</comment>
<dbReference type="AlphaFoldDB" id="A0A1S9P6P4"/>
<reference evidence="1 2" key="1">
    <citation type="submission" date="2016-07" db="EMBL/GenBank/DDBJ databases">
        <title>Genomic analysis of zinc-resistant bacterium Mucilaginibacter pedocola TBZ30.</title>
        <authorList>
            <person name="Huang J."/>
            <person name="Tang J."/>
        </authorList>
    </citation>
    <scope>NUCLEOTIDE SEQUENCE [LARGE SCALE GENOMIC DNA]</scope>
    <source>
        <strain evidence="1 2">TBZ30</strain>
    </source>
</reference>
<dbReference type="Proteomes" id="UP000189739">
    <property type="component" value="Unassembled WGS sequence"/>
</dbReference>
<accession>A0A1S9P6P4</accession>
<evidence type="ECO:0000313" key="1">
    <source>
        <dbReference type="EMBL" id="OOQ56622.1"/>
    </source>
</evidence>
<evidence type="ECO:0000313" key="2">
    <source>
        <dbReference type="Proteomes" id="UP000189739"/>
    </source>
</evidence>
<proteinExistence type="predicted"/>
<dbReference type="EMBL" id="MBTF01000039">
    <property type="protein sequence ID" value="OOQ56622.1"/>
    <property type="molecule type" value="Genomic_DNA"/>
</dbReference>
<gene>
    <name evidence="1" type="ORF">BC343_19525</name>
</gene>